<evidence type="ECO:0000256" key="1">
    <source>
        <dbReference type="ARBA" id="ARBA00004651"/>
    </source>
</evidence>
<dbReference type="RefSeq" id="WP_307228349.1">
    <property type="nucleotide sequence ID" value="NZ_JAUSTT010000008.1"/>
</dbReference>
<gene>
    <name evidence="9" type="ORF">J2S08_001599</name>
</gene>
<evidence type="ECO:0000256" key="7">
    <source>
        <dbReference type="SAM" id="Phobius"/>
    </source>
</evidence>
<feature type="transmembrane region" description="Helical" evidence="7">
    <location>
        <begin position="264"/>
        <end position="281"/>
    </location>
</feature>
<feature type="transmembrane region" description="Helical" evidence="7">
    <location>
        <begin position="383"/>
        <end position="410"/>
    </location>
</feature>
<feature type="transmembrane region" description="Helical" evidence="7">
    <location>
        <begin position="199"/>
        <end position="217"/>
    </location>
</feature>
<comment type="caution">
    <text evidence="9">The sequence shown here is derived from an EMBL/GenBank/DDBJ whole genome shotgun (WGS) entry which is preliminary data.</text>
</comment>
<feature type="transmembrane region" description="Helical" evidence="7">
    <location>
        <begin position="491"/>
        <end position="508"/>
    </location>
</feature>
<feature type="transmembrane region" description="Helical" evidence="7">
    <location>
        <begin position="169"/>
        <end position="187"/>
    </location>
</feature>
<dbReference type="PANTHER" id="PTHR43478">
    <property type="entry name" value="NA+/H+ ANTIPORTER-RELATED"/>
    <property type="match status" value="1"/>
</dbReference>
<feature type="transmembrane region" description="Helical" evidence="7">
    <location>
        <begin position="468"/>
        <end position="485"/>
    </location>
</feature>
<evidence type="ECO:0000256" key="2">
    <source>
        <dbReference type="ARBA" id="ARBA00022475"/>
    </source>
</evidence>
<protein>
    <submittedName>
        <fullName evidence="9">Na+/H+ antiporter NhaC</fullName>
    </submittedName>
</protein>
<dbReference type="PANTHER" id="PTHR43478:SF1">
    <property type="entry name" value="NA+_H+ ANTIPORTER NHAC-LIKE C-TERMINAL DOMAIN-CONTAINING PROTEIN"/>
    <property type="match status" value="1"/>
</dbReference>
<accession>A0ABT9WR40</accession>
<keyword evidence="4 7" id="KW-1133">Transmembrane helix</keyword>
<keyword evidence="5 7" id="KW-0472">Membrane</keyword>
<dbReference type="Proteomes" id="UP001223586">
    <property type="component" value="Unassembled WGS sequence"/>
</dbReference>
<feature type="transmembrane region" description="Helical" evidence="7">
    <location>
        <begin position="70"/>
        <end position="91"/>
    </location>
</feature>
<feature type="transmembrane region" description="Helical" evidence="7">
    <location>
        <begin position="302"/>
        <end position="324"/>
    </location>
</feature>
<feature type="region of interest" description="Disordered" evidence="6">
    <location>
        <begin position="236"/>
        <end position="255"/>
    </location>
</feature>
<evidence type="ECO:0000256" key="5">
    <source>
        <dbReference type="ARBA" id="ARBA00023136"/>
    </source>
</evidence>
<reference evidence="9 10" key="1">
    <citation type="submission" date="2023-07" db="EMBL/GenBank/DDBJ databases">
        <title>Genomic Encyclopedia of Type Strains, Phase IV (KMG-IV): sequencing the most valuable type-strain genomes for metagenomic binning, comparative biology and taxonomic classification.</title>
        <authorList>
            <person name="Goeker M."/>
        </authorList>
    </citation>
    <scope>NUCLEOTIDE SEQUENCE [LARGE SCALE GENOMIC DNA]</scope>
    <source>
        <strain evidence="9 10">DSM 23837</strain>
    </source>
</reference>
<sequence>MEGTIYSLIPPFIAITMVILTRRVILSLGLGILSAALLLANGNVADTVVIVWEAFKGIFWKDGSWNTWNIYIEFFIIILGIVTAFISINGGTRAFGEWAMKRIKTRAGAQIMTAFLGIAIFLDDYFNSLAVGQVSRPITDRHHISRAKLAYIIDSTSAPVCVIAPISSWGAYIIGIVTSVFAAHGVTQMSAFTAFVKMIPMNLYVWSALALVFIVAIRDLDFGAMKTHEKRARETGQLFDPNKDVPGETKTPLPESKQGSVHSLIWPIVALIIATVVFMIWTGYSEGASIMEIFGDADVSVALFYGGLIGLLLSFIFFIQQSMIKKAVNPGIFLNGALQGIRSMLPAVLILIFAWAIVDLIGQLKTGAYLAGIVENSSLPIGFLPFLLFIIAGLIAFSTGTSWGAFGILIPIAGEIAAVVDMNIILPLMAAVLAGAVFGDHCSPISDTTILSSTGAGSNLMDHVMTQMPYAFTAAAVSALGYLVLGFSGSTLAGLGTVVILLVIIMFLPRKNVSVSLNEKTIE</sequence>
<feature type="transmembrane region" description="Helical" evidence="7">
    <location>
        <begin position="416"/>
        <end position="438"/>
    </location>
</feature>
<dbReference type="InterPro" id="IPR018461">
    <property type="entry name" value="Na/H_Antiport_NhaC-like_C"/>
</dbReference>
<organism evidence="9 10">
    <name type="scientific">Bacillus chungangensis</name>
    <dbReference type="NCBI Taxonomy" id="587633"/>
    <lineage>
        <taxon>Bacteria</taxon>
        <taxon>Bacillati</taxon>
        <taxon>Bacillota</taxon>
        <taxon>Bacilli</taxon>
        <taxon>Bacillales</taxon>
        <taxon>Bacillaceae</taxon>
        <taxon>Bacillus</taxon>
    </lineage>
</organism>
<feature type="transmembrane region" description="Helical" evidence="7">
    <location>
        <begin position="344"/>
        <end position="362"/>
    </location>
</feature>
<keyword evidence="10" id="KW-1185">Reference proteome</keyword>
<dbReference type="EMBL" id="JAUSTT010000008">
    <property type="protein sequence ID" value="MDQ0175763.1"/>
    <property type="molecule type" value="Genomic_DNA"/>
</dbReference>
<keyword evidence="2" id="KW-1003">Cell membrane</keyword>
<feature type="domain" description="Na+/H+ antiporter NhaC-like C-terminal" evidence="8">
    <location>
        <begin position="160"/>
        <end position="487"/>
    </location>
</feature>
<name>A0ABT9WR40_9BACI</name>
<comment type="subcellular location">
    <subcellularLocation>
        <location evidence="1">Cell membrane</location>
        <topology evidence="1">Multi-pass membrane protein</topology>
    </subcellularLocation>
</comment>
<evidence type="ECO:0000256" key="3">
    <source>
        <dbReference type="ARBA" id="ARBA00022692"/>
    </source>
</evidence>
<evidence type="ECO:0000256" key="4">
    <source>
        <dbReference type="ARBA" id="ARBA00022989"/>
    </source>
</evidence>
<evidence type="ECO:0000313" key="9">
    <source>
        <dbReference type="EMBL" id="MDQ0175763.1"/>
    </source>
</evidence>
<evidence type="ECO:0000313" key="10">
    <source>
        <dbReference type="Proteomes" id="UP001223586"/>
    </source>
</evidence>
<proteinExistence type="predicted"/>
<evidence type="ECO:0000256" key="6">
    <source>
        <dbReference type="SAM" id="MobiDB-lite"/>
    </source>
</evidence>
<evidence type="ECO:0000259" key="8">
    <source>
        <dbReference type="Pfam" id="PF03553"/>
    </source>
</evidence>
<dbReference type="Pfam" id="PF03553">
    <property type="entry name" value="Na_H_antiporter"/>
    <property type="match status" value="1"/>
</dbReference>
<feature type="transmembrane region" description="Helical" evidence="7">
    <location>
        <begin position="12"/>
        <end position="39"/>
    </location>
</feature>
<keyword evidence="3 7" id="KW-0812">Transmembrane</keyword>